<evidence type="ECO:0000256" key="4">
    <source>
        <dbReference type="ARBA" id="ARBA00023136"/>
    </source>
</evidence>
<comment type="caution">
    <text evidence="6">The sequence shown here is derived from an EMBL/GenBank/DDBJ whole genome shotgun (WGS) entry which is preliminary data.</text>
</comment>
<comment type="subcellular location">
    <subcellularLocation>
        <location evidence="1">Membrane</location>
        <topology evidence="1">Multi-pass membrane protein</topology>
    </subcellularLocation>
</comment>
<dbReference type="GO" id="GO:0016020">
    <property type="term" value="C:membrane"/>
    <property type="evidence" value="ECO:0007669"/>
    <property type="project" value="UniProtKB-SubCell"/>
</dbReference>
<evidence type="ECO:0000256" key="5">
    <source>
        <dbReference type="SAM" id="MobiDB-lite"/>
    </source>
</evidence>
<gene>
    <name evidence="6" type="ORF">RJ641_007963</name>
</gene>
<dbReference type="PANTHER" id="PTHR14154">
    <property type="entry name" value="UPF0041 BRAIN PROTEIN 44-RELATED"/>
    <property type="match status" value="1"/>
</dbReference>
<feature type="region of interest" description="Disordered" evidence="5">
    <location>
        <begin position="124"/>
        <end position="148"/>
    </location>
</feature>
<keyword evidence="3" id="KW-1133">Transmembrane helix</keyword>
<proteinExistence type="predicted"/>
<protein>
    <submittedName>
        <fullName evidence="6">Uncharacterized protein</fullName>
    </submittedName>
</protein>
<keyword evidence="2" id="KW-0812">Transmembrane</keyword>
<name>A0AAN8V405_9MAGN</name>
<dbReference type="SUPFAM" id="SSF103511">
    <property type="entry name" value="Chlorophyll a-b binding protein"/>
    <property type="match status" value="1"/>
</dbReference>
<evidence type="ECO:0000256" key="2">
    <source>
        <dbReference type="ARBA" id="ARBA00022692"/>
    </source>
</evidence>
<evidence type="ECO:0000313" key="7">
    <source>
        <dbReference type="Proteomes" id="UP001370490"/>
    </source>
</evidence>
<evidence type="ECO:0000313" key="6">
    <source>
        <dbReference type="EMBL" id="KAK6926244.1"/>
    </source>
</evidence>
<evidence type="ECO:0000256" key="1">
    <source>
        <dbReference type="ARBA" id="ARBA00004141"/>
    </source>
</evidence>
<keyword evidence="4" id="KW-0472">Membrane</keyword>
<feature type="compositionally biased region" description="Basic and acidic residues" evidence="5">
    <location>
        <begin position="132"/>
        <end position="148"/>
    </location>
</feature>
<dbReference type="Proteomes" id="UP001370490">
    <property type="component" value="Unassembled WGS sequence"/>
</dbReference>
<keyword evidence="7" id="KW-1185">Reference proteome</keyword>
<sequence length="148" mass="16941">MFVKDGKTDWDCVIDAEARRRKILEPHPEESTNEEPVLFRSSIIPWWTWLKRSYLPEVELLNGRAAMVGFFMAYVVDASTGLDLVGRTGNLVCKAGLFDLNDLKKVDNEATSYDKQWQATWLDQSVNPGDSGQDHNFESLKRSFEPKN</sequence>
<evidence type="ECO:0000256" key="3">
    <source>
        <dbReference type="ARBA" id="ARBA00022989"/>
    </source>
</evidence>
<dbReference type="EMBL" id="JBAMMX010000015">
    <property type="protein sequence ID" value="KAK6926244.1"/>
    <property type="molecule type" value="Genomic_DNA"/>
</dbReference>
<dbReference type="AlphaFoldDB" id="A0AAN8V405"/>
<reference evidence="6 7" key="1">
    <citation type="submission" date="2023-12" db="EMBL/GenBank/DDBJ databases">
        <title>A high-quality genome assembly for Dillenia turbinata (Dilleniales).</title>
        <authorList>
            <person name="Chanderbali A."/>
        </authorList>
    </citation>
    <scope>NUCLEOTIDE SEQUENCE [LARGE SCALE GENOMIC DNA]</scope>
    <source>
        <strain evidence="6">LSX21</strain>
        <tissue evidence="6">Leaf</tissue>
    </source>
</reference>
<accession>A0AAN8V405</accession>
<organism evidence="6 7">
    <name type="scientific">Dillenia turbinata</name>
    <dbReference type="NCBI Taxonomy" id="194707"/>
    <lineage>
        <taxon>Eukaryota</taxon>
        <taxon>Viridiplantae</taxon>
        <taxon>Streptophyta</taxon>
        <taxon>Embryophyta</taxon>
        <taxon>Tracheophyta</taxon>
        <taxon>Spermatophyta</taxon>
        <taxon>Magnoliopsida</taxon>
        <taxon>eudicotyledons</taxon>
        <taxon>Gunneridae</taxon>
        <taxon>Pentapetalae</taxon>
        <taxon>Dilleniales</taxon>
        <taxon>Dilleniaceae</taxon>
        <taxon>Dillenia</taxon>
    </lineage>
</organism>